<sequence length="155" mass="17489">MADEKMRLIRARNGKRATFKRQCIHQKKKLDDVWRRPRGLQSKLRKNIRAKGRLPRPGYGGPAAVRGFHPSGYEEVLVFAPADLEGLNPETQAVRVAGTVGNRKREVIQEKALGLGLKVFNLKDASKKAAEEEPEEVEDVEEDVEDVEEEVDSDE</sequence>
<evidence type="ECO:0000256" key="6">
    <source>
        <dbReference type="SAM" id="MobiDB-lite"/>
    </source>
</evidence>
<comment type="similarity">
    <text evidence="1">Belongs to the eukaryotic ribosomal protein eL32 family.</text>
</comment>
<dbReference type="InterPro" id="IPR036351">
    <property type="entry name" value="Ribosomal_eL32_sf"/>
</dbReference>
<dbReference type="PANTHER" id="PTHR23413:SF1">
    <property type="entry name" value="RIBOSOMAL PROTEIN L32"/>
    <property type="match status" value="1"/>
</dbReference>
<dbReference type="NCBIfam" id="NF006332">
    <property type="entry name" value="PRK08562.1"/>
    <property type="match status" value="1"/>
</dbReference>
<gene>
    <name evidence="7" type="ORF">OU421_03125</name>
</gene>
<keyword evidence="8" id="KW-1185">Reference proteome</keyword>
<dbReference type="KEGG" id="mou:OU421_03125"/>
<evidence type="ECO:0000313" key="8">
    <source>
        <dbReference type="Proteomes" id="UP001163096"/>
    </source>
</evidence>
<dbReference type="GO" id="GO:0006412">
    <property type="term" value="P:translation"/>
    <property type="evidence" value="ECO:0007669"/>
    <property type="project" value="InterPro"/>
</dbReference>
<keyword evidence="3" id="KW-0687">Ribonucleoprotein</keyword>
<dbReference type="SMART" id="SM01393">
    <property type="entry name" value="Ribosomal_L32e"/>
    <property type="match status" value="1"/>
</dbReference>
<dbReference type="InterPro" id="IPR001515">
    <property type="entry name" value="Ribosomal_eL32"/>
</dbReference>
<dbReference type="GO" id="GO:0003735">
    <property type="term" value="F:structural constituent of ribosome"/>
    <property type="evidence" value="ECO:0007669"/>
    <property type="project" value="InterPro"/>
</dbReference>
<protein>
    <recommendedName>
        <fullName evidence="4">Large ribosomal subunit protein eL32</fullName>
    </recommendedName>
    <alternativeName>
        <fullName evidence="5">50S ribosomal protein L32e</fullName>
    </alternativeName>
</protein>
<dbReference type="Proteomes" id="UP001163096">
    <property type="component" value="Chromosome"/>
</dbReference>
<dbReference type="EMBL" id="CP113361">
    <property type="protein sequence ID" value="WAI01880.1"/>
    <property type="molecule type" value="Genomic_DNA"/>
</dbReference>
<dbReference type="AlphaFoldDB" id="A0A9X9S6P3"/>
<dbReference type="PANTHER" id="PTHR23413">
    <property type="entry name" value="60S RIBOSOMAL PROTEIN L32 AND DNA-DIRECTED RNA POLYMERASE II, SUBUNIT N"/>
    <property type="match status" value="1"/>
</dbReference>
<dbReference type="RefSeq" id="WP_268187158.1">
    <property type="nucleotide sequence ID" value="NZ_CP113361.1"/>
</dbReference>
<dbReference type="InterPro" id="IPR023654">
    <property type="entry name" value="Ribosomal_eL32_arc"/>
</dbReference>
<dbReference type="Pfam" id="PF01655">
    <property type="entry name" value="Ribosomal_L32e"/>
    <property type="match status" value="1"/>
</dbReference>
<dbReference type="SUPFAM" id="SSF52042">
    <property type="entry name" value="Ribosomal protein L32e"/>
    <property type="match status" value="1"/>
</dbReference>
<evidence type="ECO:0000256" key="1">
    <source>
        <dbReference type="ARBA" id="ARBA00008431"/>
    </source>
</evidence>
<name>A0A9X9S6P3_METOG</name>
<evidence type="ECO:0000256" key="2">
    <source>
        <dbReference type="ARBA" id="ARBA00022980"/>
    </source>
</evidence>
<feature type="compositionally biased region" description="Acidic residues" evidence="6">
    <location>
        <begin position="132"/>
        <end position="155"/>
    </location>
</feature>
<evidence type="ECO:0000313" key="7">
    <source>
        <dbReference type="EMBL" id="WAI01880.1"/>
    </source>
</evidence>
<dbReference type="GO" id="GO:0022625">
    <property type="term" value="C:cytosolic large ribosomal subunit"/>
    <property type="evidence" value="ECO:0007669"/>
    <property type="project" value="TreeGrafter"/>
</dbReference>
<evidence type="ECO:0000256" key="3">
    <source>
        <dbReference type="ARBA" id="ARBA00023274"/>
    </source>
</evidence>
<accession>A0A9X9S6P3</accession>
<evidence type="ECO:0000256" key="5">
    <source>
        <dbReference type="ARBA" id="ARBA00035377"/>
    </source>
</evidence>
<evidence type="ECO:0000256" key="4">
    <source>
        <dbReference type="ARBA" id="ARBA00035229"/>
    </source>
</evidence>
<reference evidence="7" key="1">
    <citation type="submission" date="2022-11" db="EMBL/GenBank/DDBJ databases">
        <title>Complete genome sequence of Methanogenium organophilum DSM 3596.</title>
        <authorList>
            <person name="Chen S.-C."/>
            <person name="Lai S.-J."/>
            <person name="You Y.-T."/>
        </authorList>
    </citation>
    <scope>NUCLEOTIDE SEQUENCE</scope>
    <source>
        <strain evidence="7">DSM 3596</strain>
    </source>
</reference>
<feature type="region of interest" description="Disordered" evidence="6">
    <location>
        <begin position="125"/>
        <end position="155"/>
    </location>
</feature>
<dbReference type="CDD" id="cd00513">
    <property type="entry name" value="Ribosomal_L32_L32e"/>
    <property type="match status" value="1"/>
</dbReference>
<proteinExistence type="inferred from homology"/>
<organism evidence="7 8">
    <name type="scientific">Methanogenium organophilum</name>
    <dbReference type="NCBI Taxonomy" id="2199"/>
    <lineage>
        <taxon>Archaea</taxon>
        <taxon>Methanobacteriati</taxon>
        <taxon>Methanobacteriota</taxon>
        <taxon>Stenosarchaea group</taxon>
        <taxon>Methanomicrobia</taxon>
        <taxon>Methanomicrobiales</taxon>
        <taxon>Methanomicrobiaceae</taxon>
        <taxon>Methanogenium</taxon>
    </lineage>
</organism>
<dbReference type="GeneID" id="76834061"/>
<keyword evidence="2 7" id="KW-0689">Ribosomal protein</keyword>